<proteinExistence type="inferred from homology"/>
<dbReference type="GO" id="GO:0005992">
    <property type="term" value="P:trehalose biosynthetic process"/>
    <property type="evidence" value="ECO:0007669"/>
    <property type="project" value="EnsemblFungi"/>
</dbReference>
<dbReference type="GO" id="GO:0010508">
    <property type="term" value="P:positive regulation of autophagy"/>
    <property type="evidence" value="ECO:0007669"/>
    <property type="project" value="EnsemblFungi"/>
</dbReference>
<evidence type="ECO:0000313" key="5">
    <source>
        <dbReference type="Proteomes" id="UP000001996"/>
    </source>
</evidence>
<dbReference type="KEGG" id="lel:PVL30_001521"/>
<dbReference type="InterPro" id="IPR036412">
    <property type="entry name" value="HAD-like_sf"/>
</dbReference>
<dbReference type="HOGENOM" id="CLU_002351_3_0_1"/>
<dbReference type="InterPro" id="IPR023214">
    <property type="entry name" value="HAD_sf"/>
</dbReference>
<dbReference type="FunCoup" id="A5DW15">
    <property type="interactions" value="215"/>
</dbReference>
<dbReference type="Gene3D" id="3.40.50.1000">
    <property type="entry name" value="HAD superfamily/HAD-like"/>
    <property type="match status" value="1"/>
</dbReference>
<dbReference type="OrthoDB" id="755951at2759"/>
<evidence type="ECO:0000256" key="3">
    <source>
        <dbReference type="SAM" id="MobiDB-lite"/>
    </source>
</evidence>
<dbReference type="InParanoid" id="A5DW15"/>
<dbReference type="VEuPathDB" id="FungiDB:LELG_01551"/>
<comment type="similarity">
    <text evidence="2">In the C-terminal section; belongs to the trehalose phosphatase family.</text>
</comment>
<dbReference type="PANTHER" id="PTHR10788">
    <property type="entry name" value="TREHALOSE-6-PHOSPHATE SYNTHASE"/>
    <property type="match status" value="1"/>
</dbReference>
<dbReference type="NCBIfam" id="TIGR01484">
    <property type="entry name" value="HAD-SF-IIB"/>
    <property type="match status" value="1"/>
</dbReference>
<dbReference type="GO" id="GO:0004805">
    <property type="term" value="F:trehalose-phosphatase activity"/>
    <property type="evidence" value="ECO:0007669"/>
    <property type="project" value="EnsemblFungi"/>
</dbReference>
<protein>
    <submittedName>
        <fullName evidence="4">Trehalose-phosphatase</fullName>
    </submittedName>
</protein>
<dbReference type="eggNOG" id="KOG1050">
    <property type="taxonomic scope" value="Eukaryota"/>
</dbReference>
<evidence type="ECO:0000313" key="4">
    <source>
        <dbReference type="EMBL" id="EDK43373.1"/>
    </source>
</evidence>
<organism evidence="4 5">
    <name type="scientific">Lodderomyces elongisporus (strain ATCC 11503 / CBS 2605 / JCM 1781 / NBRC 1676 / NRRL YB-4239)</name>
    <name type="common">Yeast</name>
    <name type="synonym">Saccharomyces elongisporus</name>
    <dbReference type="NCBI Taxonomy" id="379508"/>
    <lineage>
        <taxon>Eukaryota</taxon>
        <taxon>Fungi</taxon>
        <taxon>Dikarya</taxon>
        <taxon>Ascomycota</taxon>
        <taxon>Saccharomycotina</taxon>
        <taxon>Pichiomycetes</taxon>
        <taxon>Debaryomycetaceae</taxon>
        <taxon>Candida/Lodderomyces clade</taxon>
        <taxon>Lodderomyces</taxon>
    </lineage>
</organism>
<name>A5DW15_LODEL</name>
<accession>A5DW15</accession>
<dbReference type="GeneID" id="5234445"/>
<dbReference type="CDD" id="cd01627">
    <property type="entry name" value="HAD_TPP"/>
    <property type="match status" value="1"/>
</dbReference>
<evidence type="ECO:0000256" key="1">
    <source>
        <dbReference type="ARBA" id="ARBA00005409"/>
    </source>
</evidence>
<dbReference type="FunFam" id="3.40.50.2000:FF:000036">
    <property type="entry name" value="Alpha,alpha-trehalose-phosphate synthase subunit Tps2"/>
    <property type="match status" value="1"/>
</dbReference>
<dbReference type="GO" id="GO:0034605">
    <property type="term" value="P:cellular response to heat"/>
    <property type="evidence" value="ECO:0007669"/>
    <property type="project" value="TreeGrafter"/>
</dbReference>
<dbReference type="InterPro" id="IPR001830">
    <property type="entry name" value="Glyco_trans_20"/>
</dbReference>
<dbReference type="GO" id="GO:0003825">
    <property type="term" value="F:alpha,alpha-trehalose-phosphate synthase (UDP-forming) activity"/>
    <property type="evidence" value="ECO:0007669"/>
    <property type="project" value="TreeGrafter"/>
</dbReference>
<dbReference type="GO" id="GO:0031505">
    <property type="term" value="P:fungal-type cell wall organization"/>
    <property type="evidence" value="ECO:0007669"/>
    <property type="project" value="TreeGrafter"/>
</dbReference>
<dbReference type="FunFam" id="3.40.50.2000:FF:000131">
    <property type="entry name" value="Trehalose-6-phosphate phosphatase"/>
    <property type="match status" value="1"/>
</dbReference>
<dbReference type="Gene3D" id="3.40.50.2000">
    <property type="entry name" value="Glycogen Phosphorylase B"/>
    <property type="match status" value="2"/>
</dbReference>
<gene>
    <name evidence="4" type="ORF">LELG_01551</name>
</gene>
<keyword evidence="5" id="KW-1185">Reference proteome</keyword>
<dbReference type="CDD" id="cd03788">
    <property type="entry name" value="GT20_TPS"/>
    <property type="match status" value="1"/>
</dbReference>
<dbReference type="Gene3D" id="3.30.70.1020">
    <property type="entry name" value="Trehalose-6-phosphate phosphatase related protein, domain 2"/>
    <property type="match status" value="1"/>
</dbReference>
<dbReference type="SUPFAM" id="SSF53756">
    <property type="entry name" value="UDP-Glycosyltransferase/glycogen phosphorylase"/>
    <property type="match status" value="1"/>
</dbReference>
<dbReference type="InterPro" id="IPR003337">
    <property type="entry name" value="Trehalose_PPase"/>
</dbReference>
<dbReference type="OMA" id="VHPMPIE"/>
<dbReference type="GO" id="GO:0005946">
    <property type="term" value="C:alpha,alpha-trehalose-phosphate synthase complex (UDP-forming)"/>
    <property type="evidence" value="ECO:0007669"/>
    <property type="project" value="EnsemblFungi"/>
</dbReference>
<dbReference type="EMBL" id="CH981525">
    <property type="protein sequence ID" value="EDK43373.1"/>
    <property type="molecule type" value="Genomic_DNA"/>
</dbReference>
<dbReference type="SUPFAM" id="SSF56784">
    <property type="entry name" value="HAD-like"/>
    <property type="match status" value="1"/>
</dbReference>
<dbReference type="AlphaFoldDB" id="A5DW15"/>
<dbReference type="Proteomes" id="UP000001996">
    <property type="component" value="Unassembled WGS sequence"/>
</dbReference>
<dbReference type="Pfam" id="PF02358">
    <property type="entry name" value="Trehalose_PPase"/>
    <property type="match status" value="1"/>
</dbReference>
<dbReference type="STRING" id="379508.A5DW15"/>
<dbReference type="NCBIfam" id="TIGR00685">
    <property type="entry name" value="T6PP"/>
    <property type="match status" value="1"/>
</dbReference>
<dbReference type="GO" id="GO:0006995">
    <property type="term" value="P:cellular response to nitrogen starvation"/>
    <property type="evidence" value="ECO:0007669"/>
    <property type="project" value="EnsemblFungi"/>
</dbReference>
<dbReference type="GO" id="GO:0005829">
    <property type="term" value="C:cytosol"/>
    <property type="evidence" value="ECO:0007669"/>
    <property type="project" value="TreeGrafter"/>
</dbReference>
<feature type="region of interest" description="Disordered" evidence="3">
    <location>
        <begin position="869"/>
        <end position="892"/>
    </location>
</feature>
<evidence type="ECO:0000256" key="2">
    <source>
        <dbReference type="ARBA" id="ARBA00006330"/>
    </source>
</evidence>
<dbReference type="PANTHER" id="PTHR10788:SF123">
    <property type="entry name" value="TREHALOSE-PHOSPHATASE"/>
    <property type="match status" value="1"/>
</dbReference>
<reference evidence="4 5" key="1">
    <citation type="journal article" date="2009" name="Nature">
        <title>Evolution of pathogenicity and sexual reproduction in eight Candida genomes.</title>
        <authorList>
            <person name="Butler G."/>
            <person name="Rasmussen M.D."/>
            <person name="Lin M.F."/>
            <person name="Santos M.A."/>
            <person name="Sakthikumar S."/>
            <person name="Munro C.A."/>
            <person name="Rheinbay E."/>
            <person name="Grabherr M."/>
            <person name="Forche A."/>
            <person name="Reedy J.L."/>
            <person name="Agrafioti I."/>
            <person name="Arnaud M.B."/>
            <person name="Bates S."/>
            <person name="Brown A.J."/>
            <person name="Brunke S."/>
            <person name="Costanzo M.C."/>
            <person name="Fitzpatrick D.A."/>
            <person name="de Groot P.W."/>
            <person name="Harris D."/>
            <person name="Hoyer L.L."/>
            <person name="Hube B."/>
            <person name="Klis F.M."/>
            <person name="Kodira C."/>
            <person name="Lennard N."/>
            <person name="Logue M.E."/>
            <person name="Martin R."/>
            <person name="Neiman A.M."/>
            <person name="Nikolaou E."/>
            <person name="Quail M.A."/>
            <person name="Quinn J."/>
            <person name="Santos M.C."/>
            <person name="Schmitzberger F.F."/>
            <person name="Sherlock G."/>
            <person name="Shah P."/>
            <person name="Silverstein K.A."/>
            <person name="Skrzypek M.S."/>
            <person name="Soll D."/>
            <person name="Staggs R."/>
            <person name="Stansfield I."/>
            <person name="Stumpf M.P."/>
            <person name="Sudbery P.E."/>
            <person name="Srikantha T."/>
            <person name="Zeng Q."/>
            <person name="Berman J."/>
            <person name="Berriman M."/>
            <person name="Heitman J."/>
            <person name="Gow N.A."/>
            <person name="Lorenz M.C."/>
            <person name="Birren B.W."/>
            <person name="Kellis M."/>
            <person name="Cuomo C.A."/>
        </authorList>
    </citation>
    <scope>NUCLEOTIDE SEQUENCE [LARGE SCALE GENOMIC DNA]</scope>
    <source>
        <strain evidence="5">ATCC 11503 / BCRC 21390 / CBS 2605 / JCM 1781 / NBRC 1676 / NRRL YB-4239</strain>
    </source>
</reference>
<dbReference type="Pfam" id="PF00982">
    <property type="entry name" value="Glyco_transf_20"/>
    <property type="match status" value="1"/>
</dbReference>
<sequence length="892" mass="101458">MAKLDQFISTPASGPMVSPKDYAENSKVKLSGRILNVMTTLPTQIVSQYDSKTGLHVWDVEVFRGNSALFSSQSFLQQHSDWETHLIAWTGELKNKAENTINLTAENLQDDPLYLDEEDKAEIEKKLQKSIGNENIHPVWLLRRDQERWRKYAENVLWPVFHYFEGTPSDGKEEINAWHDYVKFNEAYLNKIKQVYKPGDVIWIHDYYLLLLPQLLRMELPDAYICHFLHVPFPSSEYFKCLSKRTQLLDGMLGSDKIGFQSDSFQRHFLSCCARVLGCQVSKTEVFAYGTTISVETLPIGIDTAKIEHEAFTDEVDQKVQAIRNAYKGKKIIVGRDRLDKVRGVVQKLQAFQIFLEMFPEWREKVVLIQVSTPGYQHSANVEIKATELINQINSKYGTLNHTPVIHYQMMIPKEEYLALLRVADLCLITSVRDGMNTTAFEFVICQKEKSSPLILSEFTGTASVLNDAILVNPWDSVGISKTINEALSFSDGEKKTLENRLYKKVTSNTIQHWTSTFIRDTIEHSAITHTNHYTPTLNRPLLLKNYQESERRLFLFDYDGTLTPIVQDPAAAIPSDKLNRVLDVLTQDPKNQIWIISGRDQAFLEKWMGKKNVGLSAEHGCFMKDLGAKEWLNLTEQFDMSWQQKVKDVFQKYTDKTPGSNIEIKKVAITWHYRRADHELGLYQAQKCVEELTETVAKEYDVDVMEGKANIEVRPKFVNKGEIVKSLVLHPHGAKKAIEEIMNHEIKHDDDKLPDFVFCVGDDLTDEDMFKSLLKIENQWSLNNKSRNKFGSYGIFPVAVGPASKKTVATAHLNEPAQVLETLGLLAGQVSLFESAGSVDLDDRGHLANSEISTRLKDAVRQATLKKRKSLEQANGGKVAADANTKQEAAA</sequence>
<comment type="similarity">
    <text evidence="1">In the N-terminal section; belongs to the glycosyltransferase 20 family.</text>
</comment>
<dbReference type="InterPro" id="IPR006379">
    <property type="entry name" value="HAD-SF_hydro_IIB"/>
</dbReference>